<reference evidence="1 2" key="1">
    <citation type="submission" date="2017-09" db="EMBL/GenBank/DDBJ databases">
        <title>WGS assembly of Aquilegia coerulea Goldsmith.</title>
        <authorList>
            <person name="Hodges S."/>
            <person name="Kramer E."/>
            <person name="Nordborg M."/>
            <person name="Tomkins J."/>
            <person name="Borevitz J."/>
            <person name="Derieg N."/>
            <person name="Yan J."/>
            <person name="Mihaltcheva S."/>
            <person name="Hayes R.D."/>
            <person name="Rokhsar D."/>
        </authorList>
    </citation>
    <scope>NUCLEOTIDE SEQUENCE [LARGE SCALE GENOMIC DNA]</scope>
    <source>
        <strain evidence="2">cv. Goldsmith</strain>
    </source>
</reference>
<dbReference type="EMBL" id="KZ305018">
    <property type="protein sequence ID" value="PIA64976.1"/>
    <property type="molecule type" value="Genomic_DNA"/>
</dbReference>
<gene>
    <name evidence="1" type="ORF">AQUCO_00100446v1</name>
</gene>
<organism evidence="1 2">
    <name type="scientific">Aquilegia coerulea</name>
    <name type="common">Rocky mountain columbine</name>
    <dbReference type="NCBI Taxonomy" id="218851"/>
    <lineage>
        <taxon>Eukaryota</taxon>
        <taxon>Viridiplantae</taxon>
        <taxon>Streptophyta</taxon>
        <taxon>Embryophyta</taxon>
        <taxon>Tracheophyta</taxon>
        <taxon>Spermatophyta</taxon>
        <taxon>Magnoliopsida</taxon>
        <taxon>Ranunculales</taxon>
        <taxon>Ranunculaceae</taxon>
        <taxon>Thalictroideae</taxon>
        <taxon>Aquilegia</taxon>
    </lineage>
</organism>
<sequence length="79" mass="9092">MVNKEQQGLQEHSAKVFTSKALRHNLIQVRKNVKAIALRPQIAGAYLEILKLGRSAHYTMSRLCTLLYIFGFFNQVKFL</sequence>
<evidence type="ECO:0000313" key="1">
    <source>
        <dbReference type="EMBL" id="PIA64976.1"/>
    </source>
</evidence>
<name>A0A2G5FAP2_AQUCA</name>
<dbReference type="InParanoid" id="A0A2G5FAP2"/>
<accession>A0A2G5FAP2</accession>
<protein>
    <submittedName>
        <fullName evidence="1">Uncharacterized protein</fullName>
    </submittedName>
</protein>
<proteinExistence type="predicted"/>
<keyword evidence="2" id="KW-1185">Reference proteome</keyword>
<dbReference type="AlphaFoldDB" id="A0A2G5FAP2"/>
<dbReference type="Proteomes" id="UP000230069">
    <property type="component" value="Unassembled WGS sequence"/>
</dbReference>
<evidence type="ECO:0000313" key="2">
    <source>
        <dbReference type="Proteomes" id="UP000230069"/>
    </source>
</evidence>